<dbReference type="InterPro" id="IPR006119">
    <property type="entry name" value="Resolv_N"/>
</dbReference>
<organism evidence="4 5">
    <name type="scientific">Ruegeria marisrubri</name>
    <dbReference type="NCBI Taxonomy" id="1685379"/>
    <lineage>
        <taxon>Bacteria</taxon>
        <taxon>Pseudomonadati</taxon>
        <taxon>Pseudomonadota</taxon>
        <taxon>Alphaproteobacteria</taxon>
        <taxon>Rhodobacterales</taxon>
        <taxon>Roseobacteraceae</taxon>
        <taxon>Ruegeria</taxon>
    </lineage>
</organism>
<dbReference type="CDD" id="cd03768">
    <property type="entry name" value="SR_ResInv"/>
    <property type="match status" value="1"/>
</dbReference>
<dbReference type="EMBL" id="LQBQ01000034">
    <property type="protein sequence ID" value="KUJ76738.1"/>
    <property type="molecule type" value="Genomic_DNA"/>
</dbReference>
<dbReference type="GO" id="GO:0003677">
    <property type="term" value="F:DNA binding"/>
    <property type="evidence" value="ECO:0007669"/>
    <property type="project" value="InterPro"/>
</dbReference>
<dbReference type="OrthoDB" id="7277848at2"/>
<dbReference type="Proteomes" id="UP000053791">
    <property type="component" value="Unassembled WGS sequence"/>
</dbReference>
<gene>
    <name evidence="4" type="ORF">AVO45_09505</name>
</gene>
<dbReference type="Pfam" id="PF00239">
    <property type="entry name" value="Resolvase"/>
    <property type="match status" value="1"/>
</dbReference>
<proteinExistence type="predicted"/>
<reference evidence="4 5" key="1">
    <citation type="submission" date="2015-12" db="EMBL/GenBank/DDBJ databases">
        <authorList>
            <person name="Shamseldin A."/>
            <person name="Moawad H."/>
            <person name="Abd El-Rahim W.M."/>
            <person name="Sadowsky M.J."/>
        </authorList>
    </citation>
    <scope>NUCLEOTIDE SEQUENCE [LARGE SCALE GENOMIC DNA]</scope>
    <source>
        <strain evidence="4 5">ZGT118</strain>
    </source>
</reference>
<evidence type="ECO:0000259" key="2">
    <source>
        <dbReference type="PROSITE" id="PS51736"/>
    </source>
</evidence>
<dbReference type="GO" id="GO:0000150">
    <property type="term" value="F:DNA strand exchange activity"/>
    <property type="evidence" value="ECO:0007669"/>
    <property type="project" value="InterPro"/>
</dbReference>
<dbReference type="SUPFAM" id="SSF53041">
    <property type="entry name" value="Resolvase-like"/>
    <property type="match status" value="1"/>
</dbReference>
<sequence length="559" mass="62218">MSPRRKIRCAIYTRKSSDDGLDQDFNSLDAQHEACAAYVASQRHEGWSLLPQRYDDGGISGGTLERPGLQRLLEEIDAGRIDMVVVYKIDRLTRSLTDFAKLVEWLERANCSFVSVTQAFNTSSSMGRLTLNVLLSFAQFEREVTAERIRDKIAASKKKGLWMGGNLPLGYDRHPDPKARTLVVNEDEASTVQRLFDLYADFGCLRRVVERAAAEGLRSKRVVRADGTVRGNRPLSRGQIYYLLRNPVYRGRIRHKDKVWPGQHPAIIGEDLWERVQERMRQASQRSRAQPSPDMPSRGTDPGAWLTGKLRDDTGDRLTPTHTTRKGRRLRYYVSNRLISGGTDPTGWRLSGPALETAVINIVITHLQEASASHRILARPEAGSASAIKSAVAELATQLRDTGGRVCAGLLASGTLKRGRICLDLDGTALASALGHSPDDLNPDLLRIEAPFDLRRRGVEAKIIAGDVQPHPDPHLRAMLIRAHGWVRDLKSGVQIGDIARREQVPASYIRTRAQLAFLSPKIQAAILDGSQPPELTLKRLVSVTHPLDWAEQERIVGF</sequence>
<dbReference type="PANTHER" id="PTHR30461:SF23">
    <property type="entry name" value="DNA RECOMBINASE-RELATED"/>
    <property type="match status" value="1"/>
</dbReference>
<dbReference type="Gene3D" id="3.90.1750.20">
    <property type="entry name" value="Putative Large Serine Recombinase, Chain B, Domain 2"/>
    <property type="match status" value="1"/>
</dbReference>
<dbReference type="PROSITE" id="PS51736">
    <property type="entry name" value="RECOMBINASES_3"/>
    <property type="match status" value="1"/>
</dbReference>
<feature type="compositionally biased region" description="Low complexity" evidence="1">
    <location>
        <begin position="282"/>
        <end position="292"/>
    </location>
</feature>
<name>A0A0X3TLW9_9RHOB</name>
<dbReference type="RefSeq" id="WP_068347464.1">
    <property type="nucleotide sequence ID" value="NZ_LQBQ01000034.1"/>
</dbReference>
<dbReference type="PANTHER" id="PTHR30461">
    <property type="entry name" value="DNA-INVERTASE FROM LAMBDOID PROPHAGE"/>
    <property type="match status" value="1"/>
</dbReference>
<dbReference type="Gene3D" id="3.40.50.1390">
    <property type="entry name" value="Resolvase, N-terminal catalytic domain"/>
    <property type="match status" value="1"/>
</dbReference>
<dbReference type="STRING" id="1685379.AVO45_09505"/>
<feature type="domain" description="Resolvase/invertase-type recombinase catalytic" evidence="2">
    <location>
        <begin position="8"/>
        <end position="160"/>
    </location>
</feature>
<protein>
    <submittedName>
        <fullName evidence="4">Resolvase</fullName>
    </submittedName>
</protein>
<dbReference type="SMART" id="SM00857">
    <property type="entry name" value="Resolvase"/>
    <property type="match status" value="1"/>
</dbReference>
<keyword evidence="5" id="KW-1185">Reference proteome</keyword>
<feature type="domain" description="Recombinase" evidence="3">
    <location>
        <begin position="168"/>
        <end position="286"/>
    </location>
</feature>
<dbReference type="PROSITE" id="PS51737">
    <property type="entry name" value="RECOMBINASE_DNA_BIND"/>
    <property type="match status" value="1"/>
</dbReference>
<dbReference type="InterPro" id="IPR036162">
    <property type="entry name" value="Resolvase-like_N_sf"/>
</dbReference>
<feature type="region of interest" description="Disordered" evidence="1">
    <location>
        <begin position="279"/>
        <end position="324"/>
    </location>
</feature>
<dbReference type="SUPFAM" id="SSF109709">
    <property type="entry name" value="KorB DNA-binding domain-like"/>
    <property type="match status" value="1"/>
</dbReference>
<comment type="caution">
    <text evidence="4">The sequence shown here is derived from an EMBL/GenBank/DDBJ whole genome shotgun (WGS) entry which is preliminary data.</text>
</comment>
<accession>A0A0X3TLW9</accession>
<dbReference type="Pfam" id="PF07508">
    <property type="entry name" value="Recombinase"/>
    <property type="match status" value="1"/>
</dbReference>
<dbReference type="InterPro" id="IPR011109">
    <property type="entry name" value="DNA_bind_recombinase_dom"/>
</dbReference>
<dbReference type="AlphaFoldDB" id="A0A0X3TLW9"/>
<evidence type="ECO:0000259" key="3">
    <source>
        <dbReference type="PROSITE" id="PS51737"/>
    </source>
</evidence>
<evidence type="ECO:0000313" key="5">
    <source>
        <dbReference type="Proteomes" id="UP000053791"/>
    </source>
</evidence>
<evidence type="ECO:0000256" key="1">
    <source>
        <dbReference type="SAM" id="MobiDB-lite"/>
    </source>
</evidence>
<dbReference type="InterPro" id="IPR038109">
    <property type="entry name" value="DNA_bind_recomb_sf"/>
</dbReference>
<dbReference type="InterPro" id="IPR050639">
    <property type="entry name" value="SSR_resolvase"/>
</dbReference>
<evidence type="ECO:0000313" key="4">
    <source>
        <dbReference type="EMBL" id="KUJ76738.1"/>
    </source>
</evidence>